<proteinExistence type="predicted"/>
<dbReference type="InterPro" id="IPR045227">
    <property type="entry name" value="WDR18/Ipi3/RID3"/>
</dbReference>
<dbReference type="EnsemblMetazoa" id="CapteT176002">
    <property type="protein sequence ID" value="CapteP176002"/>
    <property type="gene ID" value="CapteG176002"/>
</dbReference>
<dbReference type="GO" id="GO:0006261">
    <property type="term" value="P:DNA-templated DNA replication"/>
    <property type="evidence" value="ECO:0007669"/>
    <property type="project" value="TreeGrafter"/>
</dbReference>
<dbReference type="EMBL" id="KB309774">
    <property type="protein sequence ID" value="ELT93327.1"/>
    <property type="molecule type" value="Genomic_DNA"/>
</dbReference>
<dbReference type="PANTHER" id="PTHR18763">
    <property type="entry name" value="WD-REPEAT PROTEIN 18"/>
    <property type="match status" value="1"/>
</dbReference>
<dbReference type="SMART" id="SM00320">
    <property type="entry name" value="WD40"/>
    <property type="match status" value="3"/>
</dbReference>
<evidence type="ECO:0000313" key="5">
    <source>
        <dbReference type="EnsemblMetazoa" id="CapteP176002"/>
    </source>
</evidence>
<dbReference type="InterPro" id="IPR001680">
    <property type="entry name" value="WD40_rpt"/>
</dbReference>
<protein>
    <submittedName>
        <fullName evidence="4 5">Uncharacterized protein</fullName>
    </submittedName>
</protein>
<dbReference type="OMA" id="XGSEPSY"/>
<gene>
    <name evidence="4" type="ORF">CAPTEDRAFT_176002</name>
</gene>
<dbReference type="Proteomes" id="UP000014760">
    <property type="component" value="Unassembled WGS sequence"/>
</dbReference>
<dbReference type="PANTHER" id="PTHR18763:SF0">
    <property type="entry name" value="WD REPEAT-CONTAINING PROTEIN 18"/>
    <property type="match status" value="1"/>
</dbReference>
<reference evidence="4 6" key="2">
    <citation type="journal article" date="2013" name="Nature">
        <title>Insights into bilaterian evolution from three spiralian genomes.</title>
        <authorList>
            <person name="Simakov O."/>
            <person name="Marletaz F."/>
            <person name="Cho S.J."/>
            <person name="Edsinger-Gonzales E."/>
            <person name="Havlak P."/>
            <person name="Hellsten U."/>
            <person name="Kuo D.H."/>
            <person name="Larsson T."/>
            <person name="Lv J."/>
            <person name="Arendt D."/>
            <person name="Savage R."/>
            <person name="Osoegawa K."/>
            <person name="de Jong P."/>
            <person name="Grimwood J."/>
            <person name="Chapman J.A."/>
            <person name="Shapiro H."/>
            <person name="Aerts A."/>
            <person name="Otillar R.P."/>
            <person name="Terry A.Y."/>
            <person name="Boore J.L."/>
            <person name="Grigoriev I.V."/>
            <person name="Lindberg D.R."/>
            <person name="Seaver E.C."/>
            <person name="Weisblat D.A."/>
            <person name="Putnam N.H."/>
            <person name="Rokhsar D.S."/>
        </authorList>
    </citation>
    <scope>NUCLEOTIDE SEQUENCE</scope>
    <source>
        <strain evidence="4 6">I ESC-2004</strain>
    </source>
</reference>
<dbReference type="InterPro" id="IPR015943">
    <property type="entry name" value="WD40/YVTN_repeat-like_dom_sf"/>
</dbReference>
<sequence>MVCPGRVTAAAVSPDGNYFVAAVAEKIHVWQICTGHLLAVVSRHYQPVSVLRFTDDGSHFVSGGEDNLVLVWPMPKVLNPKLAGHTGQGATPRHTWSHHSLAITDVHVGTGGIRSRVVTASLDGTVKLLELASGQLLCSFVFDCEVTSIIMDAPEQNMYAGLVNGHVCQVRLYEEISQPEHHVTSSGTSPALFKGHVKKVLCLAISLDGSILVSGSQDTDVRMWDIHSKQCIRTLSHKGPIANLMLTVAPPALGAVGDALPLPPIQHFQRHLLSDAESVGEGSKRRTFSVRLTKRQVPETKVDLLMEDVFEEMGSSDKGEEMAEEVEESSSYKFQELKAANKKLYNYALTEILQLNNS</sequence>
<name>R7TIP4_CAPTE</name>
<keyword evidence="6" id="KW-1185">Reference proteome</keyword>
<evidence type="ECO:0000256" key="1">
    <source>
        <dbReference type="ARBA" id="ARBA00022574"/>
    </source>
</evidence>
<evidence type="ECO:0000313" key="6">
    <source>
        <dbReference type="Proteomes" id="UP000014760"/>
    </source>
</evidence>
<evidence type="ECO:0000313" key="4">
    <source>
        <dbReference type="EMBL" id="ELT93327.1"/>
    </source>
</evidence>
<dbReference type="AlphaFoldDB" id="R7TIP4"/>
<dbReference type="Pfam" id="PF00400">
    <property type="entry name" value="WD40"/>
    <property type="match status" value="3"/>
</dbReference>
<reference evidence="6" key="1">
    <citation type="submission" date="2012-12" db="EMBL/GenBank/DDBJ databases">
        <authorList>
            <person name="Hellsten U."/>
            <person name="Grimwood J."/>
            <person name="Chapman J.A."/>
            <person name="Shapiro H."/>
            <person name="Aerts A."/>
            <person name="Otillar R.P."/>
            <person name="Terry A.Y."/>
            <person name="Boore J.L."/>
            <person name="Simakov O."/>
            <person name="Marletaz F."/>
            <person name="Cho S.-J."/>
            <person name="Edsinger-Gonzales E."/>
            <person name="Havlak P."/>
            <person name="Kuo D.-H."/>
            <person name="Larsson T."/>
            <person name="Lv J."/>
            <person name="Arendt D."/>
            <person name="Savage R."/>
            <person name="Osoegawa K."/>
            <person name="de Jong P."/>
            <person name="Lindberg D.R."/>
            <person name="Seaver E.C."/>
            <person name="Weisblat D.A."/>
            <person name="Putnam N.H."/>
            <person name="Grigoriev I.V."/>
            <person name="Rokhsar D.S."/>
        </authorList>
    </citation>
    <scope>NUCLEOTIDE SEQUENCE</scope>
    <source>
        <strain evidence="6">I ESC-2004</strain>
    </source>
</reference>
<dbReference type="InterPro" id="IPR019775">
    <property type="entry name" value="WD40_repeat_CS"/>
</dbReference>
<dbReference type="HOGENOM" id="CLU_029749_0_0_1"/>
<accession>R7TIP4</accession>
<dbReference type="GO" id="GO:0120330">
    <property type="term" value="C:rixosome complex"/>
    <property type="evidence" value="ECO:0007669"/>
    <property type="project" value="TreeGrafter"/>
</dbReference>
<dbReference type="InterPro" id="IPR020472">
    <property type="entry name" value="WD40_PAC1"/>
</dbReference>
<dbReference type="Gene3D" id="2.130.10.10">
    <property type="entry name" value="YVTN repeat-like/Quinoprotein amine dehydrogenase"/>
    <property type="match status" value="2"/>
</dbReference>
<organism evidence="4">
    <name type="scientific">Capitella teleta</name>
    <name type="common">Polychaete worm</name>
    <dbReference type="NCBI Taxonomy" id="283909"/>
    <lineage>
        <taxon>Eukaryota</taxon>
        <taxon>Metazoa</taxon>
        <taxon>Spiralia</taxon>
        <taxon>Lophotrochozoa</taxon>
        <taxon>Annelida</taxon>
        <taxon>Polychaeta</taxon>
        <taxon>Sedentaria</taxon>
        <taxon>Scolecida</taxon>
        <taxon>Capitellidae</taxon>
        <taxon>Capitella</taxon>
    </lineage>
</organism>
<feature type="repeat" description="WD" evidence="3">
    <location>
        <begin position="41"/>
        <end position="72"/>
    </location>
</feature>
<dbReference type="GO" id="GO:0006364">
    <property type="term" value="P:rRNA processing"/>
    <property type="evidence" value="ECO:0007669"/>
    <property type="project" value="TreeGrafter"/>
</dbReference>
<reference evidence="5" key="3">
    <citation type="submission" date="2015-06" db="UniProtKB">
        <authorList>
            <consortium name="EnsemblMetazoa"/>
        </authorList>
    </citation>
    <scope>IDENTIFICATION</scope>
</reference>
<dbReference type="PROSITE" id="PS50082">
    <property type="entry name" value="WD_REPEATS_2"/>
    <property type="match status" value="2"/>
</dbReference>
<dbReference type="EMBL" id="AMQN01012812">
    <property type="status" value="NOT_ANNOTATED_CDS"/>
    <property type="molecule type" value="Genomic_DNA"/>
</dbReference>
<keyword evidence="1 3" id="KW-0853">WD repeat</keyword>
<dbReference type="PROSITE" id="PS00678">
    <property type="entry name" value="WD_REPEATS_1"/>
    <property type="match status" value="1"/>
</dbReference>
<feature type="repeat" description="WD" evidence="3">
    <location>
        <begin position="193"/>
        <end position="234"/>
    </location>
</feature>
<dbReference type="PROSITE" id="PS50294">
    <property type="entry name" value="WD_REPEATS_REGION"/>
    <property type="match status" value="2"/>
</dbReference>
<dbReference type="SUPFAM" id="SSF50978">
    <property type="entry name" value="WD40 repeat-like"/>
    <property type="match status" value="1"/>
</dbReference>
<dbReference type="PRINTS" id="PR00320">
    <property type="entry name" value="GPROTEINBRPT"/>
</dbReference>
<dbReference type="GO" id="GO:0005656">
    <property type="term" value="C:nuclear pre-replicative complex"/>
    <property type="evidence" value="ECO:0007669"/>
    <property type="project" value="TreeGrafter"/>
</dbReference>
<dbReference type="STRING" id="283909.R7TIP4"/>
<dbReference type="OrthoDB" id="756370at2759"/>
<evidence type="ECO:0000256" key="3">
    <source>
        <dbReference type="PROSITE-ProRule" id="PRU00221"/>
    </source>
</evidence>
<evidence type="ECO:0000256" key="2">
    <source>
        <dbReference type="ARBA" id="ARBA00022737"/>
    </source>
</evidence>
<keyword evidence="2" id="KW-0677">Repeat</keyword>
<dbReference type="InterPro" id="IPR036322">
    <property type="entry name" value="WD40_repeat_dom_sf"/>
</dbReference>